<sequence>MNTISIPTLPKSDDVRHEAIAVLIDRLGIAKAAIFLGDLLWQPTDYLEIKDRLFAGETIDSLNTKISIWQSANTFPENDLTKS</sequence>
<evidence type="ECO:0000313" key="2">
    <source>
        <dbReference type="Proteomes" id="UP001204953"/>
    </source>
</evidence>
<name>A0AAE3GPQ1_9CYAN</name>
<keyword evidence="2" id="KW-1185">Reference proteome</keyword>
<dbReference type="AlphaFoldDB" id="A0AAE3GPQ1"/>
<protein>
    <submittedName>
        <fullName evidence="1">Uncharacterized protein</fullName>
    </submittedName>
</protein>
<accession>A0AAE3GPQ1</accession>
<dbReference type="Proteomes" id="UP001204953">
    <property type="component" value="Unassembled WGS sequence"/>
</dbReference>
<evidence type="ECO:0000313" key="1">
    <source>
        <dbReference type="EMBL" id="MCP2727869.1"/>
    </source>
</evidence>
<gene>
    <name evidence="1" type="ORF">NJ959_05175</name>
</gene>
<dbReference type="RefSeq" id="WP_254010676.1">
    <property type="nucleotide sequence ID" value="NZ_JAMZMM010000030.1"/>
</dbReference>
<reference evidence="1" key="1">
    <citation type="submission" date="2022-06" db="EMBL/GenBank/DDBJ databases">
        <title>New cyanobacteria of genus Symplocastrum in benthos of Lake Baikal.</title>
        <authorList>
            <person name="Sorokovikova E."/>
            <person name="Tikhonova I."/>
            <person name="Krasnopeev A."/>
            <person name="Evseev P."/>
            <person name="Gladkikh A."/>
            <person name="Belykh O."/>
        </authorList>
    </citation>
    <scope>NUCLEOTIDE SEQUENCE</scope>
    <source>
        <strain evidence="1">BBK-W-15</strain>
    </source>
</reference>
<dbReference type="EMBL" id="JAMZMM010000030">
    <property type="protein sequence ID" value="MCP2727869.1"/>
    <property type="molecule type" value="Genomic_DNA"/>
</dbReference>
<organism evidence="1 2">
    <name type="scientific">Limnofasciculus baicalensis BBK-W-15</name>
    <dbReference type="NCBI Taxonomy" id="2699891"/>
    <lineage>
        <taxon>Bacteria</taxon>
        <taxon>Bacillati</taxon>
        <taxon>Cyanobacteriota</taxon>
        <taxon>Cyanophyceae</taxon>
        <taxon>Coleofasciculales</taxon>
        <taxon>Coleofasciculaceae</taxon>
        <taxon>Limnofasciculus</taxon>
        <taxon>Limnofasciculus baicalensis</taxon>
    </lineage>
</organism>
<comment type="caution">
    <text evidence="1">The sequence shown here is derived from an EMBL/GenBank/DDBJ whole genome shotgun (WGS) entry which is preliminary data.</text>
</comment>
<proteinExistence type="predicted"/>